<evidence type="ECO:0000313" key="3">
    <source>
        <dbReference type="Proteomes" id="UP000011861"/>
    </source>
</evidence>
<organism evidence="2 3">
    <name type="scientific">Bacillus phage PM1</name>
    <dbReference type="NCBI Taxonomy" id="547228"/>
    <lineage>
        <taxon>Viruses</taxon>
        <taxon>Duplodnaviria</taxon>
        <taxon>Heunggongvirae</taxon>
        <taxon>Uroviricota</taxon>
        <taxon>Caudoviricetes</taxon>
        <taxon>Pemunavirus</taxon>
        <taxon>Pemunavirus PM1</taxon>
    </lineage>
</organism>
<evidence type="ECO:0000313" key="2">
    <source>
        <dbReference type="EMBL" id="BAM99139.1"/>
    </source>
</evidence>
<dbReference type="GeneID" id="15042080"/>
<proteinExistence type="predicted"/>
<dbReference type="RefSeq" id="YP_007678085.1">
    <property type="nucleotide sequence ID" value="NC_020883.1"/>
</dbReference>
<dbReference type="KEGG" id="vg:15042080"/>
<dbReference type="Proteomes" id="UP000011861">
    <property type="component" value="Segment"/>
</dbReference>
<dbReference type="EMBL" id="AB711120">
    <property type="protein sequence ID" value="BAM99139.1"/>
    <property type="molecule type" value="Genomic_DNA"/>
</dbReference>
<protein>
    <submittedName>
        <fullName evidence="2">Uncharacterized protein</fullName>
    </submittedName>
</protein>
<evidence type="ECO:0000256" key="1">
    <source>
        <dbReference type="SAM" id="MobiDB-lite"/>
    </source>
</evidence>
<reference evidence="2 3" key="1">
    <citation type="journal article" date="2013" name="Virus Genes">
        <title>Complete nucleotide sequence of Bacillus subtilis (natto) bacteriophage PM1, a phage associated with disruption of food production.</title>
        <authorList>
            <person name="Umene K."/>
            <person name="Shiraishi A."/>
        </authorList>
    </citation>
    <scope>NUCLEOTIDE SEQUENCE [LARGE SCALE GENOMIC DNA]</scope>
    <source>
        <strain evidence="2">PM1</strain>
    </source>
</reference>
<feature type="compositionally biased region" description="Acidic residues" evidence="1">
    <location>
        <begin position="86"/>
        <end position="99"/>
    </location>
</feature>
<accession>M5AC09</accession>
<name>M5AC09_9CAUD</name>
<sequence length="274" mass="31246">MGRVKISPFEAGTKLLARDRYSSIKHKSFLFDFMEYMSEDGLNLDTKEAQKIYEYFDGAIQRTLENGELELFERDEQPEEPVPTPEPDDPTPDQPEEEPGQGQPIPPDEMDRPNPVDNTRTAINHIKNCYNTDPLGLGNIKRIDVGPYKGYVSGSNMVCLEEGEVITPINPFADKSEHPNGARHFEKWSAEAKKNQSVPNFNIQMDEVKKAVEKRTKTIDFFMHDFDLSESEAETVYYYLTEKDANSKGKPPINENAKDVLDHIKELTDIVNDL</sequence>
<feature type="region of interest" description="Disordered" evidence="1">
    <location>
        <begin position="74"/>
        <end position="119"/>
    </location>
</feature>
<keyword evidence="3" id="KW-1185">Reference proteome</keyword>